<dbReference type="SMART" id="SM01174">
    <property type="entry name" value="DUF4205"/>
    <property type="match status" value="1"/>
</dbReference>
<evidence type="ECO:0000256" key="10">
    <source>
        <dbReference type="ARBA" id="ARBA00041360"/>
    </source>
</evidence>
<reference evidence="13" key="1">
    <citation type="submission" date="2020-05" db="EMBL/GenBank/DDBJ databases">
        <title>Phylogenomic resolution of chytrid fungi.</title>
        <authorList>
            <person name="Stajich J.E."/>
            <person name="Amses K."/>
            <person name="Simmons R."/>
            <person name="Seto K."/>
            <person name="Myers J."/>
            <person name="Bonds A."/>
            <person name="Quandt C.A."/>
            <person name="Barry K."/>
            <person name="Liu P."/>
            <person name="Grigoriev I."/>
            <person name="Longcore J.E."/>
            <person name="James T.Y."/>
        </authorList>
    </citation>
    <scope>NUCLEOTIDE SEQUENCE</scope>
    <source>
        <strain evidence="13">JEL0476</strain>
    </source>
</reference>
<feature type="region of interest" description="Disordered" evidence="11">
    <location>
        <begin position="119"/>
        <end position="139"/>
    </location>
</feature>
<dbReference type="AlphaFoldDB" id="A0AAD5XTB7"/>
<dbReference type="PANTHER" id="PTHR12473">
    <property type="entry name" value="UBIQUITIN CARBOXYL-TERMINAL HYDROLASE MINDY-4-RELATED"/>
    <property type="match status" value="1"/>
</dbReference>
<feature type="compositionally biased region" description="Low complexity" evidence="11">
    <location>
        <begin position="120"/>
        <end position="135"/>
    </location>
</feature>
<evidence type="ECO:0000256" key="9">
    <source>
        <dbReference type="ARBA" id="ARBA00039781"/>
    </source>
</evidence>
<evidence type="ECO:0000256" key="2">
    <source>
        <dbReference type="ARBA" id="ARBA00011074"/>
    </source>
</evidence>
<dbReference type="InterPro" id="IPR025257">
    <property type="entry name" value="MINDY-3/4_CD"/>
</dbReference>
<evidence type="ECO:0000256" key="8">
    <source>
        <dbReference type="ARBA" id="ARBA00037630"/>
    </source>
</evidence>
<dbReference type="EMBL" id="JADGJW010000829">
    <property type="protein sequence ID" value="KAJ3211532.1"/>
    <property type="molecule type" value="Genomic_DNA"/>
</dbReference>
<protein>
    <recommendedName>
        <fullName evidence="9">Probable ubiquitin carboxyl-terminal hydrolase MINDY-4</fullName>
        <ecNumber evidence="3">3.4.19.12</ecNumber>
    </recommendedName>
    <alternativeName>
        <fullName evidence="10">Probable deubiquitinating enzyme MINDY-4</fullName>
    </alternativeName>
</protein>
<organism evidence="13 14">
    <name type="scientific">Clydaea vesicula</name>
    <dbReference type="NCBI Taxonomy" id="447962"/>
    <lineage>
        <taxon>Eukaryota</taxon>
        <taxon>Fungi</taxon>
        <taxon>Fungi incertae sedis</taxon>
        <taxon>Chytridiomycota</taxon>
        <taxon>Chytridiomycota incertae sedis</taxon>
        <taxon>Chytridiomycetes</taxon>
        <taxon>Lobulomycetales</taxon>
        <taxon>Lobulomycetaceae</taxon>
        <taxon>Clydaea</taxon>
    </lineage>
</organism>
<evidence type="ECO:0000259" key="12">
    <source>
        <dbReference type="SMART" id="SM01174"/>
    </source>
</evidence>
<comment type="caution">
    <text evidence="13">The sequence shown here is derived from an EMBL/GenBank/DDBJ whole genome shotgun (WGS) entry which is preliminary data.</text>
</comment>
<accession>A0AAD5XTB7</accession>
<proteinExistence type="inferred from homology"/>
<dbReference type="GO" id="GO:0071108">
    <property type="term" value="P:protein K48-linked deubiquitination"/>
    <property type="evidence" value="ECO:0007669"/>
    <property type="project" value="InterPro"/>
</dbReference>
<feature type="domain" description="Deubiquitinating enzyme MINDY-3/4 conserved" evidence="12">
    <location>
        <begin position="232"/>
        <end position="606"/>
    </location>
</feature>
<name>A0AAD5XTB7_9FUNG</name>
<dbReference type="EC" id="3.4.19.12" evidence="3"/>
<dbReference type="Pfam" id="PF26038">
    <property type="entry name" value="Dimer_MINDY4_N"/>
    <property type="match status" value="1"/>
</dbReference>
<evidence type="ECO:0000313" key="14">
    <source>
        <dbReference type="Proteomes" id="UP001211065"/>
    </source>
</evidence>
<sequence>MNFILSETLIREFLASHSIYKNTYQQFVVDSKKNLEKSPTSSIDEKIVKRSHLAKKLGIYNLYNQNKASDNPKKSIIELVVNKLMSNTDKEDKCEKVSNSSLFNSERLESKSDVEKKEWSSSVSSLKKNSTNSLDTITSKKKKNSTDSFIEGKNMADVNNQALFTNSRESIYNDLKKVNINPGEKHMFSEEIEEIEDFEDTDFDFKPVQKNLNSKSKWETYQIRPELALELRKVIFDHSSVGEKILLSFNEEWKFKGFEFSENPELRYGIVQLKGGPCGLLAAVQAHVLKHLIFNSSVSYNNFNRGFLRPKQIDTERALIESLTEIIWRCSIDTGYCLVAIYNNISKNSKNSFLNAPGYKLDGFTEKMEITKILERSKLKQFLTENILTFTKNEKDNFGLIQLLYSAVLTRSIKNITKKDFDDSFLEKQKEKNISSNFKNFSSSFIGNHGYCTQEMINLLILGRATGNVFDGTINLNGENDKETKILRGVDGISEYGYLTLYEHYKSIQVGTVLKNPKYPIYLVCSESHFTVIFSSNTALSSSTKGDMPKRFDLFYYDGLANQDQEIRLTIDTSHKHLQVEKDEFTPPLEHCIRTKWPNAVIEWNGTDPLL</sequence>
<dbReference type="GO" id="GO:0006508">
    <property type="term" value="P:proteolysis"/>
    <property type="evidence" value="ECO:0007669"/>
    <property type="project" value="UniProtKB-KW"/>
</dbReference>
<comment type="function">
    <text evidence="8">Probable hydrolase that can remove 'Lys-48'-linked conjugated ubiquitin from proteins.</text>
</comment>
<evidence type="ECO:0000256" key="3">
    <source>
        <dbReference type="ARBA" id="ARBA00012759"/>
    </source>
</evidence>
<keyword evidence="4" id="KW-0645">Protease</keyword>
<evidence type="ECO:0000256" key="4">
    <source>
        <dbReference type="ARBA" id="ARBA00022670"/>
    </source>
</evidence>
<keyword evidence="5" id="KW-0833">Ubl conjugation pathway</keyword>
<comment type="catalytic activity">
    <reaction evidence="1">
        <text>Thiol-dependent hydrolysis of ester, thioester, amide, peptide and isopeptide bonds formed by the C-terminal Gly of ubiquitin (a 76-residue protein attached to proteins as an intracellular targeting signal).</text>
        <dbReference type="EC" id="3.4.19.12"/>
    </reaction>
</comment>
<dbReference type="Proteomes" id="UP001211065">
    <property type="component" value="Unassembled WGS sequence"/>
</dbReference>
<dbReference type="Pfam" id="PF13898">
    <property type="entry name" value="MINDY-3_4_CD"/>
    <property type="match status" value="1"/>
</dbReference>
<dbReference type="PANTHER" id="PTHR12473:SF8">
    <property type="entry name" value="UBIQUITIN CARBOXYL-TERMINAL HYDROLASE MINDY-4-RELATED"/>
    <property type="match status" value="1"/>
</dbReference>
<comment type="similarity">
    <text evidence="2">Belongs to the MINDY deubiquitinase family. FAM188 subfamily.</text>
</comment>
<evidence type="ECO:0000256" key="6">
    <source>
        <dbReference type="ARBA" id="ARBA00022801"/>
    </source>
</evidence>
<evidence type="ECO:0000256" key="7">
    <source>
        <dbReference type="ARBA" id="ARBA00022807"/>
    </source>
</evidence>
<keyword evidence="14" id="KW-1185">Reference proteome</keyword>
<gene>
    <name evidence="13" type="ORF">HK099_007974</name>
</gene>
<evidence type="ECO:0000256" key="1">
    <source>
        <dbReference type="ARBA" id="ARBA00000707"/>
    </source>
</evidence>
<dbReference type="GO" id="GO:0004843">
    <property type="term" value="F:cysteine-type deubiquitinase activity"/>
    <property type="evidence" value="ECO:0007669"/>
    <property type="project" value="UniProtKB-EC"/>
</dbReference>
<evidence type="ECO:0000256" key="5">
    <source>
        <dbReference type="ARBA" id="ARBA00022786"/>
    </source>
</evidence>
<dbReference type="InterPro" id="IPR039785">
    <property type="entry name" value="MINY3/4"/>
</dbReference>
<keyword evidence="7" id="KW-0788">Thiol protease</keyword>
<evidence type="ECO:0000256" key="11">
    <source>
        <dbReference type="SAM" id="MobiDB-lite"/>
    </source>
</evidence>
<keyword evidence="6" id="KW-0378">Hydrolase</keyword>
<dbReference type="InterPro" id="IPR059022">
    <property type="entry name" value="MINDY4_N"/>
</dbReference>
<evidence type="ECO:0000313" key="13">
    <source>
        <dbReference type="EMBL" id="KAJ3211532.1"/>
    </source>
</evidence>
<dbReference type="GO" id="GO:1990380">
    <property type="term" value="F:K48-linked deubiquitinase activity"/>
    <property type="evidence" value="ECO:0007669"/>
    <property type="project" value="InterPro"/>
</dbReference>